<evidence type="ECO:0000313" key="3">
    <source>
        <dbReference type="EMBL" id="KAK0595146.1"/>
    </source>
</evidence>
<dbReference type="PANTHER" id="PTHR31549">
    <property type="entry name" value="PROTEIN, PUTATIVE (DUF247)-RELATED-RELATED"/>
    <property type="match status" value="1"/>
</dbReference>
<keyword evidence="2" id="KW-0812">Transmembrane</keyword>
<evidence type="ECO:0000256" key="2">
    <source>
        <dbReference type="SAM" id="Phobius"/>
    </source>
</evidence>
<evidence type="ECO:0000256" key="1">
    <source>
        <dbReference type="SAM" id="MobiDB-lite"/>
    </source>
</evidence>
<reference evidence="3" key="2">
    <citation type="submission" date="2023-06" db="EMBL/GenBank/DDBJ databases">
        <authorList>
            <person name="Swenson N.G."/>
            <person name="Wegrzyn J.L."/>
            <person name="Mcevoy S.L."/>
        </authorList>
    </citation>
    <scope>NUCLEOTIDE SEQUENCE</scope>
    <source>
        <strain evidence="3">NS2018</strain>
        <tissue evidence="3">Leaf</tissue>
    </source>
</reference>
<feature type="transmembrane region" description="Helical" evidence="2">
    <location>
        <begin position="450"/>
        <end position="468"/>
    </location>
</feature>
<feature type="compositionally biased region" description="Basic and acidic residues" evidence="1">
    <location>
        <begin position="25"/>
        <end position="41"/>
    </location>
</feature>
<sequence length="477" mass="53355">MSGTRPTLRIVKESISVYTATPKPNGDERQTLQPEGGREITEPDQNPKPPVQGRRSIYTATLKPKDDQQQTLQPEDGKPKPLIRKVSKMLRDNKNMEKYYEPRAVSIGLLHHGRDKFSLAERHKLTLAELFITENGVDVIGLHSKIKTKIVRLKQCYAEEDVKRVNISDENLAEMFLIDGFALLHYICYASLGNLNDLKNIGMDMEAFSQDLFLLENQLPYEVLDDIMTSATKGGANMRNLIDKFIDQTVRDIRGSPLTSPSPQQQQQQPPPAHLLQLLRNRLVGDYHHQTDEKTKTGKQQVGRVNELKSAGIQLKSGTSEGSLRDNISFASGTLTLPCLVVNDSTASKLSNLIAFEMSPDFQNDSQVITSFIFFLHSLIDQPDDVKELRKAHVLINKNNDDDAVAGSDEEVARLFKEIGSSDVGSIPEAYLEVKELIQKHCEKKWKTRMTLFAFAAAAIALLVMSFSSRLGAPALN</sequence>
<keyword evidence="2" id="KW-0472">Membrane</keyword>
<organism evidence="3 4">
    <name type="scientific">Acer saccharum</name>
    <name type="common">Sugar maple</name>
    <dbReference type="NCBI Taxonomy" id="4024"/>
    <lineage>
        <taxon>Eukaryota</taxon>
        <taxon>Viridiplantae</taxon>
        <taxon>Streptophyta</taxon>
        <taxon>Embryophyta</taxon>
        <taxon>Tracheophyta</taxon>
        <taxon>Spermatophyta</taxon>
        <taxon>Magnoliopsida</taxon>
        <taxon>eudicotyledons</taxon>
        <taxon>Gunneridae</taxon>
        <taxon>Pentapetalae</taxon>
        <taxon>rosids</taxon>
        <taxon>malvids</taxon>
        <taxon>Sapindales</taxon>
        <taxon>Sapindaceae</taxon>
        <taxon>Hippocastanoideae</taxon>
        <taxon>Acereae</taxon>
        <taxon>Acer</taxon>
    </lineage>
</organism>
<comment type="caution">
    <text evidence="3">The sequence shown here is derived from an EMBL/GenBank/DDBJ whole genome shotgun (WGS) entry which is preliminary data.</text>
</comment>
<accession>A0AA39SL88</accession>
<proteinExistence type="predicted"/>
<evidence type="ECO:0000313" key="4">
    <source>
        <dbReference type="Proteomes" id="UP001168877"/>
    </source>
</evidence>
<keyword evidence="2" id="KW-1133">Transmembrane helix</keyword>
<dbReference type="InterPro" id="IPR004158">
    <property type="entry name" value="DUF247_pln"/>
</dbReference>
<keyword evidence="4" id="KW-1185">Reference proteome</keyword>
<protein>
    <submittedName>
        <fullName evidence="3">Uncharacterized protein</fullName>
    </submittedName>
</protein>
<dbReference type="PANTHER" id="PTHR31549:SF191">
    <property type="entry name" value="DUF247 DOMAIN PROTEIN"/>
    <property type="match status" value="1"/>
</dbReference>
<gene>
    <name evidence="3" type="ORF">LWI29_003953</name>
</gene>
<dbReference type="Pfam" id="PF03140">
    <property type="entry name" value="DUF247"/>
    <property type="match status" value="1"/>
</dbReference>
<name>A0AA39SL88_ACESA</name>
<dbReference type="AlphaFoldDB" id="A0AA39SL88"/>
<feature type="region of interest" description="Disordered" evidence="1">
    <location>
        <begin position="16"/>
        <end position="55"/>
    </location>
</feature>
<dbReference type="Proteomes" id="UP001168877">
    <property type="component" value="Unassembled WGS sequence"/>
</dbReference>
<reference evidence="3" key="1">
    <citation type="journal article" date="2022" name="Plant J.">
        <title>Strategies of tolerance reflected in two North American maple genomes.</title>
        <authorList>
            <person name="McEvoy S.L."/>
            <person name="Sezen U.U."/>
            <person name="Trouern-Trend A."/>
            <person name="McMahon S.M."/>
            <person name="Schaberg P.G."/>
            <person name="Yang J."/>
            <person name="Wegrzyn J.L."/>
            <person name="Swenson N.G."/>
        </authorList>
    </citation>
    <scope>NUCLEOTIDE SEQUENCE</scope>
    <source>
        <strain evidence="3">NS2018</strain>
    </source>
</reference>
<dbReference type="EMBL" id="JAUESC010000004">
    <property type="protein sequence ID" value="KAK0595146.1"/>
    <property type="molecule type" value="Genomic_DNA"/>
</dbReference>